<name>A0A1D7QGQ8_9SPHI</name>
<dbReference type="Gene3D" id="3.55.50.30">
    <property type="match status" value="1"/>
</dbReference>
<feature type="transmembrane region" description="Helical" evidence="4">
    <location>
        <begin position="12"/>
        <end position="28"/>
    </location>
</feature>
<evidence type="ECO:0000313" key="7">
    <source>
        <dbReference type="Proteomes" id="UP000094313"/>
    </source>
</evidence>
<sequence>MSIIKIGVKISLILYFVSINIMTSLYASEAFPQALETKVDIRFREGQPLSVALEQLRAKAKVRLAYDPSLAKNVSIKAADYHEEKLKNILLQLLKHSNLTFMEQGGAIVLYTKDHHPAKTPVQQPGRIAGKIIDDRGEPLPGANIKLIQTGQVTQSRVDGSYTLNIAAGNYTLELSYISFQTKRITDIEVKAGQVTNLNIVLNPVANSLNQVVVTGTFKKESVSALYARQKNEANISNGISREQISALPDKNIGETLKRISGVSANDNRRVVIRGIAERYNLAMMDGATLPSTDVQVRDFEFDIIPSNLVDNVVVSKTATPDMSFGFGGGLVQINTIAIPNQNFMSFSLGSKYINGSTGKDFLGYQRGKNDYLGFDDGGRDHFPKDLLIFTQTNYIPTDPANTNPPPGVEKVTPDMIAAQNKKIGGLQRFGTRVYQTAPGQNYQFTLGRSYGIKESRLGFVGSLSYRNEQAIDDITHYERGRFNKLSNSLYDPVTNKELQETTASQYNFTSSLAALVNLGWNTKNHKITLRNFYSRVFNNQFFRVSGWGEDIGYGEDPAINEYDRPKFVDLLQNRISAEHTFGRLKFDWGVARNRVNNHEQDAVDANLRPIKTLNSTNYVYQTSNITENPGPLSRSSYKYIETNWAADAALSYKFNIGKSAQVFKAGYQFLNKKGDFAWSVLPIGAAKGFKDGYTPVQTWNIDFNDPLHDIYYHPADFNNNNYTGRNSNQAWYGMMDNRFNKWIRLVWGIRGEYYKYERIKDSAADKVALSEIQNLENNRYVDLETGNLVHKTLDASADEKKWLYMPSANLTITPLADFNIRASFARSAVRPALIENSSFARFNHLHGRIQRNTGVVSTLISHYDLRLEWYPSAGEVLSAGYFKKHFKNPVEMYVDVTTTSGAIDLITANSDYADVNGWELDLRKNLGFINKDWDFLSDIYFSGNLTLQNSEVQASAFRYSTMGEGKDNDGKSYSYRTKTYLREKRALYGQVPVLYNIGLHYTGDRLSANVAFNHSGYKTFTVGMQPQYSELERPRNQLDAQLGYKFLKSKKMEARLNMSNLLNSPYRFFINSSDTYKLKPGADIMKMREWSDVYEWKYGFSDKYETGYTETNSEGKVKRFGDTDTFIRKIGTSFSLTLSYNF</sequence>
<comment type="subcellular location">
    <subcellularLocation>
        <location evidence="1">Cell outer membrane</location>
    </subcellularLocation>
</comment>
<organism evidence="6 7">
    <name type="scientific">Pedobacter steynii</name>
    <dbReference type="NCBI Taxonomy" id="430522"/>
    <lineage>
        <taxon>Bacteria</taxon>
        <taxon>Pseudomonadati</taxon>
        <taxon>Bacteroidota</taxon>
        <taxon>Sphingobacteriia</taxon>
        <taxon>Sphingobacteriales</taxon>
        <taxon>Sphingobacteriaceae</taxon>
        <taxon>Pedobacter</taxon>
    </lineage>
</organism>
<dbReference type="EMBL" id="CP017141">
    <property type="protein sequence ID" value="AOM77835.1"/>
    <property type="molecule type" value="Genomic_DNA"/>
</dbReference>
<dbReference type="Gene3D" id="2.170.130.10">
    <property type="entry name" value="TonB-dependent receptor, plug domain"/>
    <property type="match status" value="1"/>
</dbReference>
<dbReference type="OrthoDB" id="9768470at2"/>
<dbReference type="RefSeq" id="WP_069379523.1">
    <property type="nucleotide sequence ID" value="NZ_CP017141.1"/>
</dbReference>
<reference evidence="6 7" key="1">
    <citation type="submission" date="2016-08" db="EMBL/GenBank/DDBJ databases">
        <authorList>
            <person name="Seilhamer J.J."/>
        </authorList>
    </citation>
    <scope>NUCLEOTIDE SEQUENCE [LARGE SCALE GENOMIC DNA]</scope>
    <source>
        <strain evidence="6 7">DX4</strain>
    </source>
</reference>
<dbReference type="InterPro" id="IPR037066">
    <property type="entry name" value="Plug_dom_sf"/>
</dbReference>
<keyword evidence="6" id="KW-0675">Receptor</keyword>
<keyword evidence="3" id="KW-0998">Cell outer membrane</keyword>
<dbReference type="InterPro" id="IPR036942">
    <property type="entry name" value="Beta-barrel_TonB_sf"/>
</dbReference>
<keyword evidence="4" id="KW-0812">Transmembrane</keyword>
<dbReference type="PANTHER" id="PTHR40980">
    <property type="entry name" value="PLUG DOMAIN-CONTAINING PROTEIN"/>
    <property type="match status" value="1"/>
</dbReference>
<dbReference type="KEGG" id="psty:BFS30_12020"/>
<feature type="domain" description="TonB-dependent receptor plug" evidence="5">
    <location>
        <begin position="237"/>
        <end position="323"/>
    </location>
</feature>
<keyword evidence="4" id="KW-1133">Transmembrane helix</keyword>
<dbReference type="GO" id="GO:0009279">
    <property type="term" value="C:cell outer membrane"/>
    <property type="evidence" value="ECO:0007669"/>
    <property type="project" value="UniProtKB-SubCell"/>
</dbReference>
<dbReference type="Proteomes" id="UP000094313">
    <property type="component" value="Chromosome"/>
</dbReference>
<keyword evidence="7" id="KW-1185">Reference proteome</keyword>
<evidence type="ECO:0000256" key="1">
    <source>
        <dbReference type="ARBA" id="ARBA00004442"/>
    </source>
</evidence>
<dbReference type="SUPFAM" id="SSF49464">
    <property type="entry name" value="Carboxypeptidase regulatory domain-like"/>
    <property type="match status" value="1"/>
</dbReference>
<evidence type="ECO:0000256" key="3">
    <source>
        <dbReference type="ARBA" id="ARBA00023237"/>
    </source>
</evidence>
<dbReference type="Gene3D" id="2.60.40.1120">
    <property type="entry name" value="Carboxypeptidase-like, regulatory domain"/>
    <property type="match status" value="1"/>
</dbReference>
<accession>A0A1D7QGQ8</accession>
<proteinExistence type="predicted"/>
<evidence type="ECO:0000259" key="5">
    <source>
        <dbReference type="Pfam" id="PF07715"/>
    </source>
</evidence>
<dbReference type="InterPro" id="IPR012910">
    <property type="entry name" value="Plug_dom"/>
</dbReference>
<dbReference type="PANTHER" id="PTHR40980:SF4">
    <property type="entry name" value="TONB-DEPENDENT RECEPTOR-LIKE BETA-BARREL DOMAIN-CONTAINING PROTEIN"/>
    <property type="match status" value="1"/>
</dbReference>
<dbReference type="Gene3D" id="2.40.170.20">
    <property type="entry name" value="TonB-dependent receptor, beta-barrel domain"/>
    <property type="match status" value="1"/>
</dbReference>
<evidence type="ECO:0000313" key="6">
    <source>
        <dbReference type="EMBL" id="AOM77835.1"/>
    </source>
</evidence>
<dbReference type="Pfam" id="PF07715">
    <property type="entry name" value="Plug"/>
    <property type="match status" value="1"/>
</dbReference>
<protein>
    <submittedName>
        <fullName evidence="6">TonB-dependent receptor</fullName>
    </submittedName>
</protein>
<dbReference type="SUPFAM" id="SSF56935">
    <property type="entry name" value="Porins"/>
    <property type="match status" value="1"/>
</dbReference>
<keyword evidence="2 4" id="KW-0472">Membrane</keyword>
<dbReference type="InterPro" id="IPR008969">
    <property type="entry name" value="CarboxyPept-like_regulatory"/>
</dbReference>
<evidence type="ECO:0000256" key="2">
    <source>
        <dbReference type="ARBA" id="ARBA00023136"/>
    </source>
</evidence>
<evidence type="ECO:0000256" key="4">
    <source>
        <dbReference type="SAM" id="Phobius"/>
    </source>
</evidence>
<gene>
    <name evidence="6" type="ORF">BFS30_12020</name>
</gene>
<dbReference type="AlphaFoldDB" id="A0A1D7QGQ8"/>
<dbReference type="Pfam" id="PF13715">
    <property type="entry name" value="CarbopepD_reg_2"/>
    <property type="match status" value="1"/>
</dbReference>